<sequence>MKIIGYANLEGLDRFEYDRVVADKAFSIKQASKRKPEQPKKLTRTKRGSDTNLGRKSGKSKVFKN</sequence>
<dbReference type="EMBL" id="CAQQ02028219">
    <property type="status" value="NOT_ANNOTATED_CDS"/>
    <property type="molecule type" value="Genomic_DNA"/>
</dbReference>
<feature type="region of interest" description="Disordered" evidence="1">
    <location>
        <begin position="29"/>
        <end position="65"/>
    </location>
</feature>
<organism evidence="2 3">
    <name type="scientific">Megaselia scalaris</name>
    <name type="common">Humpbacked fly</name>
    <name type="synonym">Phora scalaris</name>
    <dbReference type="NCBI Taxonomy" id="36166"/>
    <lineage>
        <taxon>Eukaryota</taxon>
        <taxon>Metazoa</taxon>
        <taxon>Ecdysozoa</taxon>
        <taxon>Arthropoda</taxon>
        <taxon>Hexapoda</taxon>
        <taxon>Insecta</taxon>
        <taxon>Pterygota</taxon>
        <taxon>Neoptera</taxon>
        <taxon>Endopterygota</taxon>
        <taxon>Diptera</taxon>
        <taxon>Brachycera</taxon>
        <taxon>Muscomorpha</taxon>
        <taxon>Platypezoidea</taxon>
        <taxon>Phoridae</taxon>
        <taxon>Megaseliini</taxon>
        <taxon>Megaselia</taxon>
    </lineage>
</organism>
<reference evidence="2" key="2">
    <citation type="submission" date="2015-06" db="UniProtKB">
        <authorList>
            <consortium name="EnsemblMetazoa"/>
        </authorList>
    </citation>
    <scope>IDENTIFICATION</scope>
</reference>
<dbReference type="EMBL" id="CAQQ02028226">
    <property type="status" value="NOT_ANNOTATED_CDS"/>
    <property type="molecule type" value="Genomic_DNA"/>
</dbReference>
<evidence type="ECO:0000313" key="2">
    <source>
        <dbReference type="EnsemblMetazoa" id="MESCA001971-PA"/>
    </source>
</evidence>
<dbReference type="HOGENOM" id="CLU_2852289_0_0_1"/>
<evidence type="ECO:0000256" key="1">
    <source>
        <dbReference type="SAM" id="MobiDB-lite"/>
    </source>
</evidence>
<dbReference type="Proteomes" id="UP000015102">
    <property type="component" value="Unassembled WGS sequence"/>
</dbReference>
<dbReference type="EMBL" id="CAQQ02028223">
    <property type="status" value="NOT_ANNOTATED_CDS"/>
    <property type="molecule type" value="Genomic_DNA"/>
</dbReference>
<dbReference type="EMBL" id="CAQQ02028224">
    <property type="status" value="NOT_ANNOTATED_CDS"/>
    <property type="molecule type" value="Genomic_DNA"/>
</dbReference>
<dbReference type="EMBL" id="CAQQ02028228">
    <property type="status" value="NOT_ANNOTATED_CDS"/>
    <property type="molecule type" value="Genomic_DNA"/>
</dbReference>
<name>T1GF42_MEGSC</name>
<reference evidence="3" key="1">
    <citation type="submission" date="2013-02" db="EMBL/GenBank/DDBJ databases">
        <authorList>
            <person name="Hughes D."/>
        </authorList>
    </citation>
    <scope>NUCLEOTIDE SEQUENCE</scope>
    <source>
        <strain>Durham</strain>
        <strain evidence="3">NC isolate 2 -- Noor lab</strain>
    </source>
</reference>
<proteinExistence type="predicted"/>
<dbReference type="AlphaFoldDB" id="T1GF42"/>
<evidence type="ECO:0000313" key="3">
    <source>
        <dbReference type="Proteomes" id="UP000015102"/>
    </source>
</evidence>
<dbReference type="EMBL" id="CAQQ02028225">
    <property type="status" value="NOT_ANNOTATED_CDS"/>
    <property type="molecule type" value="Genomic_DNA"/>
</dbReference>
<dbReference type="EMBL" id="CAQQ02028220">
    <property type="status" value="NOT_ANNOTATED_CDS"/>
    <property type="molecule type" value="Genomic_DNA"/>
</dbReference>
<dbReference type="EMBL" id="CAQQ02028222">
    <property type="status" value="NOT_ANNOTATED_CDS"/>
    <property type="molecule type" value="Genomic_DNA"/>
</dbReference>
<accession>T1GF42</accession>
<protein>
    <submittedName>
        <fullName evidence="2">Uncharacterized protein</fullName>
    </submittedName>
</protein>
<feature type="compositionally biased region" description="Basic residues" evidence="1">
    <location>
        <begin position="56"/>
        <end position="65"/>
    </location>
</feature>
<dbReference type="EMBL" id="CAQQ02028221">
    <property type="status" value="NOT_ANNOTATED_CDS"/>
    <property type="molecule type" value="Genomic_DNA"/>
</dbReference>
<dbReference type="EnsemblMetazoa" id="MESCA001971-RA">
    <property type="protein sequence ID" value="MESCA001971-PA"/>
    <property type="gene ID" value="MESCA001971"/>
</dbReference>
<dbReference type="EMBL" id="CAQQ02028227">
    <property type="status" value="NOT_ANNOTATED_CDS"/>
    <property type="molecule type" value="Genomic_DNA"/>
</dbReference>
<keyword evidence="3" id="KW-1185">Reference proteome</keyword>